<dbReference type="InterPro" id="IPR005162">
    <property type="entry name" value="Retrotrans_gag_dom"/>
</dbReference>
<dbReference type="RefSeq" id="XP_016700040.1">
    <property type="nucleotide sequence ID" value="XM_016844551.1"/>
</dbReference>
<sequence length="175" mass="20283">MPNLDTSETLVLPATETRSQSQSAEDDALSQAMLTVLERVSRPHSRSRGRELITKQLRTNRAKLFRGVTGVAPTMAKYWLEATKRIMNNIDCTSEQKVKGAVYLLHGEAYRWWLSVEEVTQPDRLNWDYFKTAFKGKYVGASYIDTRKREFMNLTQCDKSVAEYEAEFLRLNRYT</sequence>
<reference evidence="4" key="2">
    <citation type="submission" date="2025-08" db="UniProtKB">
        <authorList>
            <consortium name="RefSeq"/>
        </authorList>
    </citation>
    <scope>IDENTIFICATION</scope>
</reference>
<dbReference type="PANTHER" id="PTHR34482:SF36">
    <property type="entry name" value="RETROTRANSPOSON GAG DOMAIN-CONTAINING PROTEIN"/>
    <property type="match status" value="1"/>
</dbReference>
<evidence type="ECO:0000313" key="4">
    <source>
        <dbReference type="RefSeq" id="XP_016700040.1"/>
    </source>
</evidence>
<evidence type="ECO:0000256" key="1">
    <source>
        <dbReference type="SAM" id="MobiDB-lite"/>
    </source>
</evidence>
<dbReference type="SMR" id="A0A1U8KC15"/>
<gene>
    <name evidence="4" type="primary">LOC107915387</name>
</gene>
<organism evidence="3 4">
    <name type="scientific">Gossypium hirsutum</name>
    <name type="common">Upland cotton</name>
    <name type="synonym">Gossypium mexicanum</name>
    <dbReference type="NCBI Taxonomy" id="3635"/>
    <lineage>
        <taxon>Eukaryota</taxon>
        <taxon>Viridiplantae</taxon>
        <taxon>Streptophyta</taxon>
        <taxon>Embryophyta</taxon>
        <taxon>Tracheophyta</taxon>
        <taxon>Spermatophyta</taxon>
        <taxon>Magnoliopsida</taxon>
        <taxon>eudicotyledons</taxon>
        <taxon>Gunneridae</taxon>
        <taxon>Pentapetalae</taxon>
        <taxon>rosids</taxon>
        <taxon>malvids</taxon>
        <taxon>Malvales</taxon>
        <taxon>Malvaceae</taxon>
        <taxon>Malvoideae</taxon>
        <taxon>Gossypium</taxon>
    </lineage>
</organism>
<dbReference type="GeneID" id="107915387"/>
<feature type="region of interest" description="Disordered" evidence="1">
    <location>
        <begin position="1"/>
        <end position="25"/>
    </location>
</feature>
<name>A0A1U8KC15_GOSHI</name>
<proteinExistence type="predicted"/>
<keyword evidence="3" id="KW-1185">Reference proteome</keyword>
<accession>A0A1U8KC15</accession>
<dbReference type="Pfam" id="PF03732">
    <property type="entry name" value="Retrotrans_gag"/>
    <property type="match status" value="1"/>
</dbReference>
<evidence type="ECO:0000259" key="2">
    <source>
        <dbReference type="Pfam" id="PF03732"/>
    </source>
</evidence>
<dbReference type="AlphaFoldDB" id="A0A1U8KC15"/>
<dbReference type="KEGG" id="ghi:107915387"/>
<reference evidence="3" key="1">
    <citation type="journal article" date="2020" name="Nat. Genet.">
        <title>Genomic diversifications of five Gossypium allopolyploid species and their impact on cotton improvement.</title>
        <authorList>
            <person name="Chen Z.J."/>
            <person name="Sreedasyam A."/>
            <person name="Ando A."/>
            <person name="Song Q."/>
            <person name="De Santiago L.M."/>
            <person name="Hulse-Kemp A.M."/>
            <person name="Ding M."/>
            <person name="Ye W."/>
            <person name="Kirkbride R.C."/>
            <person name="Jenkins J."/>
            <person name="Plott C."/>
            <person name="Lovell J."/>
            <person name="Lin Y.M."/>
            <person name="Vaughn R."/>
            <person name="Liu B."/>
            <person name="Simpson S."/>
            <person name="Scheffler B.E."/>
            <person name="Wen L."/>
            <person name="Saski C.A."/>
            <person name="Grover C.E."/>
            <person name="Hu G."/>
            <person name="Conover J.L."/>
            <person name="Carlson J.W."/>
            <person name="Shu S."/>
            <person name="Boston L.B."/>
            <person name="Williams M."/>
            <person name="Peterson D.G."/>
            <person name="McGee K."/>
            <person name="Jones D.C."/>
            <person name="Wendel J.F."/>
            <person name="Stelly D.M."/>
            <person name="Grimwood J."/>
            <person name="Schmutz J."/>
        </authorList>
    </citation>
    <scope>NUCLEOTIDE SEQUENCE [LARGE SCALE GENOMIC DNA]</scope>
    <source>
        <strain evidence="3">cv. TM-1</strain>
    </source>
</reference>
<protein>
    <recommendedName>
        <fullName evidence="2">Retrotransposon gag domain-containing protein</fullName>
    </recommendedName>
</protein>
<evidence type="ECO:0000313" key="3">
    <source>
        <dbReference type="Proteomes" id="UP000818029"/>
    </source>
</evidence>
<dbReference type="OrthoDB" id="2272416at2759"/>
<dbReference type="PaxDb" id="3635-A0A1U8KC15"/>
<dbReference type="PANTHER" id="PTHR34482">
    <property type="entry name" value="DNA DAMAGE-INDUCIBLE PROTEIN 1-LIKE"/>
    <property type="match status" value="1"/>
</dbReference>
<feature type="domain" description="Retrotransposon gag" evidence="2">
    <location>
        <begin position="101"/>
        <end position="174"/>
    </location>
</feature>
<dbReference type="Proteomes" id="UP000818029">
    <property type="component" value="Chromosome D10"/>
</dbReference>